<dbReference type="InterPro" id="IPR028038">
    <property type="entry name" value="TM140"/>
</dbReference>
<dbReference type="EMBL" id="VXAB01007173">
    <property type="protein sequence ID" value="NXJ10136.1"/>
    <property type="molecule type" value="Genomic_DNA"/>
</dbReference>
<protein>
    <submittedName>
        <fullName evidence="2">TM140 protein</fullName>
    </submittedName>
</protein>
<name>A0A7K9YJ85_9GALL</name>
<accession>A0A7K9YJ85</accession>
<dbReference type="AlphaFoldDB" id="A0A7K9YJ85"/>
<keyword evidence="1" id="KW-1133">Transmembrane helix</keyword>
<evidence type="ECO:0000313" key="3">
    <source>
        <dbReference type="Proteomes" id="UP000522663"/>
    </source>
</evidence>
<feature type="non-terminal residue" evidence="2">
    <location>
        <position position="1"/>
    </location>
</feature>
<keyword evidence="3" id="KW-1185">Reference proteome</keyword>
<dbReference type="Proteomes" id="UP000522663">
    <property type="component" value="Unassembled WGS sequence"/>
</dbReference>
<dbReference type="PANTHER" id="PTHR16103:SF0">
    <property type="entry name" value="TRANSMEMBRANE PROTEIN 140"/>
    <property type="match status" value="1"/>
</dbReference>
<feature type="transmembrane region" description="Helical" evidence="1">
    <location>
        <begin position="23"/>
        <end position="48"/>
    </location>
</feature>
<dbReference type="Pfam" id="PF14985">
    <property type="entry name" value="TM140"/>
    <property type="match status" value="1"/>
</dbReference>
<keyword evidence="1" id="KW-0472">Membrane</keyword>
<reference evidence="2 3" key="1">
    <citation type="submission" date="2019-09" db="EMBL/GenBank/DDBJ databases">
        <title>Bird 10,000 Genomes (B10K) Project - Family phase.</title>
        <authorList>
            <person name="Zhang G."/>
        </authorList>
    </citation>
    <scope>NUCLEOTIDE SEQUENCE [LARGE SCALE GENOMIC DNA]</scope>
    <source>
        <strain evidence="2">B10K-DU-001-53</strain>
        <tissue evidence="2">Muscle</tissue>
    </source>
</reference>
<evidence type="ECO:0000313" key="2">
    <source>
        <dbReference type="EMBL" id="NXJ10136.1"/>
    </source>
</evidence>
<comment type="caution">
    <text evidence="2">The sequence shown here is derived from an EMBL/GenBank/DDBJ whole genome shotgun (WGS) entry which is preliminary data.</text>
</comment>
<evidence type="ECO:0000256" key="1">
    <source>
        <dbReference type="SAM" id="Phobius"/>
    </source>
</evidence>
<dbReference type="OrthoDB" id="9898473at2759"/>
<dbReference type="PANTHER" id="PTHR16103">
    <property type="entry name" value="TRANSMEMBRANE PROTEIN 140"/>
    <property type="match status" value="1"/>
</dbReference>
<gene>
    <name evidence="2" type="primary">Tmem140</name>
    <name evidence="2" type="ORF">ODOGUJ_R01495</name>
</gene>
<proteinExistence type="predicted"/>
<feature type="non-terminal residue" evidence="2">
    <location>
        <position position="91"/>
    </location>
</feature>
<sequence>TVGFTISTRENMGRGMALLCWRYTGHLLCALTVLQIVGTLGLMIYALLVEAGNLVNLPNKHIGFFNFCLWNETSRELQCLKVSHLQAMGIS</sequence>
<keyword evidence="1" id="KW-0812">Transmembrane</keyword>
<organism evidence="2 3">
    <name type="scientific">Odontophorus gujanensis</name>
    <name type="common">marbled wood quail</name>
    <dbReference type="NCBI Taxonomy" id="886794"/>
    <lineage>
        <taxon>Eukaryota</taxon>
        <taxon>Metazoa</taxon>
        <taxon>Chordata</taxon>
        <taxon>Craniata</taxon>
        <taxon>Vertebrata</taxon>
        <taxon>Euteleostomi</taxon>
        <taxon>Archelosauria</taxon>
        <taxon>Archosauria</taxon>
        <taxon>Dinosauria</taxon>
        <taxon>Saurischia</taxon>
        <taxon>Theropoda</taxon>
        <taxon>Coelurosauria</taxon>
        <taxon>Aves</taxon>
        <taxon>Neognathae</taxon>
        <taxon>Galloanserae</taxon>
        <taxon>Galliformes</taxon>
        <taxon>Odontophoridae</taxon>
        <taxon>Odontophorus</taxon>
    </lineage>
</organism>